<sequence>MKNENVGFRSWYYFRMGWGTYFAFIFAAINTLTVTYFLAIENYPVLSAIFPNFFQYILIISSIGVPLLIIVGYVHYKRTVAFKSEIDIVLESNPYQRRNVVNISLILESILRTNQLLLKLSKNEKLSETEVGEINSKIDEISKFVNSRTFKNTSDMQYLQKNVRDV</sequence>
<dbReference type="AlphaFoldDB" id="A0A382K9I2"/>
<keyword evidence="1" id="KW-0472">Membrane</keyword>
<protein>
    <submittedName>
        <fullName evidence="2">Uncharacterized protein</fullName>
    </submittedName>
</protein>
<organism evidence="2">
    <name type="scientific">marine metagenome</name>
    <dbReference type="NCBI Taxonomy" id="408172"/>
    <lineage>
        <taxon>unclassified sequences</taxon>
        <taxon>metagenomes</taxon>
        <taxon>ecological metagenomes</taxon>
    </lineage>
</organism>
<gene>
    <name evidence="2" type="ORF">METZ01_LOCUS274428</name>
</gene>
<dbReference type="EMBL" id="UINC01079507">
    <property type="protein sequence ID" value="SVC21574.1"/>
    <property type="molecule type" value="Genomic_DNA"/>
</dbReference>
<proteinExistence type="predicted"/>
<feature type="transmembrane region" description="Helical" evidence="1">
    <location>
        <begin position="53"/>
        <end position="74"/>
    </location>
</feature>
<keyword evidence="1" id="KW-0812">Transmembrane</keyword>
<evidence type="ECO:0000256" key="1">
    <source>
        <dbReference type="SAM" id="Phobius"/>
    </source>
</evidence>
<reference evidence="2" key="1">
    <citation type="submission" date="2018-05" db="EMBL/GenBank/DDBJ databases">
        <authorList>
            <person name="Lanie J.A."/>
            <person name="Ng W.-L."/>
            <person name="Kazmierczak K.M."/>
            <person name="Andrzejewski T.M."/>
            <person name="Davidsen T.M."/>
            <person name="Wayne K.J."/>
            <person name="Tettelin H."/>
            <person name="Glass J.I."/>
            <person name="Rusch D."/>
            <person name="Podicherti R."/>
            <person name="Tsui H.-C.T."/>
            <person name="Winkler M.E."/>
        </authorList>
    </citation>
    <scope>NUCLEOTIDE SEQUENCE</scope>
</reference>
<feature type="transmembrane region" description="Helical" evidence="1">
    <location>
        <begin position="21"/>
        <end position="41"/>
    </location>
</feature>
<evidence type="ECO:0000313" key="2">
    <source>
        <dbReference type="EMBL" id="SVC21574.1"/>
    </source>
</evidence>
<name>A0A382K9I2_9ZZZZ</name>
<accession>A0A382K9I2</accession>
<keyword evidence="1" id="KW-1133">Transmembrane helix</keyword>